<dbReference type="EMBL" id="FCOA02000033">
    <property type="protein sequence ID" value="SAK88905.1"/>
    <property type="molecule type" value="Genomic_DNA"/>
</dbReference>
<dbReference type="STRING" id="1777140.AWB79_06344"/>
<dbReference type="OrthoDB" id="9780765at2"/>
<dbReference type="InterPro" id="IPR050266">
    <property type="entry name" value="AB_hydrolase_sf"/>
</dbReference>
<comment type="caution">
    <text evidence="2">The sequence shown here is derived from an EMBL/GenBank/DDBJ whole genome shotgun (WGS) entry which is preliminary data.</text>
</comment>
<organism evidence="2 3">
    <name type="scientific">Caballeronia hypogeia</name>
    <dbReference type="NCBI Taxonomy" id="1777140"/>
    <lineage>
        <taxon>Bacteria</taxon>
        <taxon>Pseudomonadati</taxon>
        <taxon>Pseudomonadota</taxon>
        <taxon>Betaproteobacteria</taxon>
        <taxon>Burkholderiales</taxon>
        <taxon>Burkholderiaceae</taxon>
        <taxon>Caballeronia</taxon>
    </lineage>
</organism>
<accession>A0A158D2L9</accession>
<sequence length="512" mass="55333">MSATPDYIDTAHGEMRVWRAGRGAAVVVLPGLVAAASVVAERLAGAHADTSFHVIELPGIGGSASVRFSSFEDVVNTAREAMHALGLAHAPLLAFDLAGAIALQLDPQALCLHADHALGWAARKWTPPDLTPRNDGTHLNALFSHLRDAHVLDASSGRQVAKSGDPFLSPEAMNATFVAAAMSPLAYMKLWSLCSAHAGCLREAANTRGVSEVLSGAIARNVSPAPRTPGDVWRDYVDIPHGRVHLRLSGPDRDPVIALHSAPGSSAPLMPLLKGLGAKRRVIAPDYIGNGESARPDEPVDIATLARDVIALADKLDLNTFDLWGTHTGALIALETSLLAPDRVRRVVLEAPPILDPSFSADILANYFIDLSPDQWGLHVQKAWQMRRDMFLFWPWYRAERAAGRPLQVPDAAFLHDWTVGLLSSGKTYSRTYRAAFEYDTRERMAGLKCPALFCAGASDMLVQGLDAAREMKSGRFFVTGTPATVWYPDQAPEAVEETIATYARFLDHGRI</sequence>
<dbReference type="Pfam" id="PF00561">
    <property type="entry name" value="Abhydrolase_1"/>
    <property type="match status" value="1"/>
</dbReference>
<dbReference type="GO" id="GO:0016020">
    <property type="term" value="C:membrane"/>
    <property type="evidence" value="ECO:0007669"/>
    <property type="project" value="TreeGrafter"/>
</dbReference>
<reference evidence="2" key="1">
    <citation type="submission" date="2016-01" db="EMBL/GenBank/DDBJ databases">
        <authorList>
            <person name="Peeters C."/>
        </authorList>
    </citation>
    <scope>NUCLEOTIDE SEQUENCE</scope>
    <source>
        <strain evidence="2">LMG 29322</strain>
    </source>
</reference>
<evidence type="ECO:0000259" key="1">
    <source>
        <dbReference type="Pfam" id="PF00561"/>
    </source>
</evidence>
<feature type="domain" description="AB hydrolase-1" evidence="1">
    <location>
        <begin position="255"/>
        <end position="376"/>
    </location>
</feature>
<dbReference type="PANTHER" id="PTHR43798:SF33">
    <property type="entry name" value="HYDROLASE, PUTATIVE (AFU_ORTHOLOGUE AFUA_2G14860)-RELATED"/>
    <property type="match status" value="1"/>
</dbReference>
<keyword evidence="3" id="KW-1185">Reference proteome</keyword>
<dbReference type="InterPro" id="IPR029058">
    <property type="entry name" value="AB_hydrolase_fold"/>
</dbReference>
<dbReference type="RefSeq" id="WP_061171372.1">
    <property type="nucleotide sequence ID" value="NZ_FCOA02000033.1"/>
</dbReference>
<dbReference type="Gene3D" id="3.40.50.1820">
    <property type="entry name" value="alpha/beta hydrolase"/>
    <property type="match status" value="2"/>
</dbReference>
<name>A0A158D2L9_9BURK</name>
<evidence type="ECO:0000313" key="2">
    <source>
        <dbReference type="EMBL" id="SAK88905.1"/>
    </source>
</evidence>
<keyword evidence="2" id="KW-0378">Hydrolase</keyword>
<dbReference type="GO" id="GO:0016787">
    <property type="term" value="F:hydrolase activity"/>
    <property type="evidence" value="ECO:0007669"/>
    <property type="project" value="UniProtKB-KW"/>
</dbReference>
<dbReference type="PANTHER" id="PTHR43798">
    <property type="entry name" value="MONOACYLGLYCEROL LIPASE"/>
    <property type="match status" value="1"/>
</dbReference>
<dbReference type="InterPro" id="IPR000073">
    <property type="entry name" value="AB_hydrolase_1"/>
</dbReference>
<proteinExistence type="predicted"/>
<dbReference type="SUPFAM" id="SSF53474">
    <property type="entry name" value="alpha/beta-Hydrolases"/>
    <property type="match status" value="2"/>
</dbReference>
<dbReference type="Proteomes" id="UP000054851">
    <property type="component" value="Unassembled WGS sequence"/>
</dbReference>
<protein>
    <submittedName>
        <fullName evidence="2">Alpha/beta hydrolase</fullName>
    </submittedName>
</protein>
<dbReference type="AlphaFoldDB" id="A0A158D2L9"/>
<evidence type="ECO:0000313" key="3">
    <source>
        <dbReference type="Proteomes" id="UP000054851"/>
    </source>
</evidence>
<gene>
    <name evidence="2" type="ORF">AWB79_06344</name>
</gene>